<reference evidence="1 2" key="1">
    <citation type="journal article" date="2018" name="Syst. Appl. Microbiol.">
        <title>Corynebacterium heidelbergense sp. nov., isolated from the preen glands of Egyptian geese (Alopochen aegyptiacus).</title>
        <authorList>
            <person name="Braun M.S."/>
            <person name="Wang E."/>
            <person name="Zimmermann S."/>
            <person name="Wink M."/>
        </authorList>
    </citation>
    <scope>NUCLEOTIDE SEQUENCE [LARGE SCALE GENOMIC DNA]</scope>
    <source>
        <strain evidence="1 2">DSM 104638</strain>
    </source>
</reference>
<protein>
    <recommendedName>
        <fullName evidence="3">Terminase</fullName>
    </recommendedName>
</protein>
<sequence>MPWQRQALDVALEVDDRGRFHYKTVVITVPRQSGKTALVLAAGLHRTLITPNGKVWYTAQTGQIARERFLEDMAVDAERLLSPTVAVKRGAGDTRLIFPAIHSQFRPHPPTDTSLHSEQSDLNLIDEPWAFSEVQGDGLIQAIQPTQNTRPNAQTIYLSTMGDARSTWWHAIVDAARAAEDPHTAIIDWGLPEGHDPSDIEAVIRAHPAVGHTIEPETVRTAAGRMKPAEFARAYANVRTQTRVAVFSSDVLARVLTETATMAPAAEVAFGVATAFDRSISVIAAAGEAADGTPVCEIVDARPGTGWVADRLTELQRHHPRATLVDARSPASTIATDPALTEIISTPASAELAGGTGLFLDSINRAELRLRYDRDLARSFDGLTLKFVGDLGQMLDRKHSSGSIAHIEACLLAFTAIAQRPAPAPTPEIWTC</sequence>
<accession>A0A364VA98</accession>
<dbReference type="Proteomes" id="UP000251047">
    <property type="component" value="Unassembled WGS sequence"/>
</dbReference>
<name>A0A364VA98_9CORY</name>
<dbReference type="EMBL" id="PHQP01000065">
    <property type="protein sequence ID" value="RAV33541.1"/>
    <property type="molecule type" value="Genomic_DNA"/>
</dbReference>
<dbReference type="InterPro" id="IPR027417">
    <property type="entry name" value="P-loop_NTPase"/>
</dbReference>
<dbReference type="Gene3D" id="3.40.50.300">
    <property type="entry name" value="P-loop containing nucleotide triphosphate hydrolases"/>
    <property type="match status" value="1"/>
</dbReference>
<comment type="caution">
    <text evidence="1">The sequence shown here is derived from an EMBL/GenBank/DDBJ whole genome shotgun (WGS) entry which is preliminary data.</text>
</comment>
<evidence type="ECO:0000313" key="1">
    <source>
        <dbReference type="EMBL" id="RAV33541.1"/>
    </source>
</evidence>
<gene>
    <name evidence="1" type="ORF">CWC39_08010</name>
</gene>
<proteinExistence type="predicted"/>
<organism evidence="1 2">
    <name type="scientific">Corynebacterium heidelbergense</name>
    <dbReference type="NCBI Taxonomy" id="2055947"/>
    <lineage>
        <taxon>Bacteria</taxon>
        <taxon>Bacillati</taxon>
        <taxon>Actinomycetota</taxon>
        <taxon>Actinomycetes</taxon>
        <taxon>Mycobacteriales</taxon>
        <taxon>Corynebacteriaceae</taxon>
        <taxon>Corynebacterium</taxon>
    </lineage>
</organism>
<dbReference type="AlphaFoldDB" id="A0A364VA98"/>
<evidence type="ECO:0008006" key="3">
    <source>
        <dbReference type="Google" id="ProtNLM"/>
    </source>
</evidence>
<evidence type="ECO:0000313" key="2">
    <source>
        <dbReference type="Proteomes" id="UP000251047"/>
    </source>
</evidence>